<protein>
    <recommendedName>
        <fullName evidence="10">tRNA dimethylallyltransferase</fullName>
        <ecNumber evidence="10">2.5.1.75</ecNumber>
    </recommendedName>
    <alternativeName>
        <fullName evidence="10">Dimethylallyl diphosphate:tRNA dimethylallyltransferase</fullName>
        <shortName evidence="10">DMAPP:tRNA dimethylallyltransferase</shortName>
        <shortName evidence="10">DMATase</shortName>
    </alternativeName>
    <alternativeName>
        <fullName evidence="10">Isopentenyl-diphosphate:tRNA isopentenyltransferase</fullName>
        <shortName evidence="10">IPP transferase</shortName>
        <shortName evidence="10">IPPT</shortName>
        <shortName evidence="10">IPTase</shortName>
    </alternativeName>
</protein>
<comment type="caution">
    <text evidence="10">Lacks conserved residue(s) required for the propagation of feature annotation.</text>
</comment>
<comment type="cofactor">
    <cofactor evidence="1 10">
        <name>Mg(2+)</name>
        <dbReference type="ChEBI" id="CHEBI:18420"/>
    </cofactor>
</comment>
<comment type="subunit">
    <text evidence="10">Monomer.</text>
</comment>
<feature type="site" description="Interaction with substrate tRNA" evidence="10">
    <location>
        <position position="117"/>
    </location>
</feature>
<evidence type="ECO:0000256" key="3">
    <source>
        <dbReference type="ARBA" id="ARBA00005842"/>
    </source>
</evidence>
<evidence type="ECO:0000256" key="10">
    <source>
        <dbReference type="HAMAP-Rule" id="MF_00185"/>
    </source>
</evidence>
<dbReference type="EC" id="2.5.1.75" evidence="10"/>
<evidence type="ECO:0000256" key="9">
    <source>
        <dbReference type="ARBA" id="ARBA00049563"/>
    </source>
</evidence>
<keyword evidence="7 10" id="KW-0067">ATP-binding</keyword>
<feature type="binding site" evidence="10">
    <location>
        <begin position="28"/>
        <end position="33"/>
    </location>
    <ligand>
        <name>substrate</name>
    </ligand>
</feature>
<evidence type="ECO:0000256" key="6">
    <source>
        <dbReference type="ARBA" id="ARBA00022741"/>
    </source>
</evidence>
<dbReference type="HAMAP" id="MF_00185">
    <property type="entry name" value="IPP_trans"/>
    <property type="match status" value="1"/>
</dbReference>
<dbReference type="GO" id="GO:0005524">
    <property type="term" value="F:ATP binding"/>
    <property type="evidence" value="ECO:0007669"/>
    <property type="project" value="UniProtKB-UniRule"/>
</dbReference>
<evidence type="ECO:0000256" key="4">
    <source>
        <dbReference type="ARBA" id="ARBA00022679"/>
    </source>
</evidence>
<evidence type="ECO:0000256" key="11">
    <source>
        <dbReference type="RuleBase" id="RU003783"/>
    </source>
</evidence>
<feature type="region of interest" description="Interaction with substrate tRNA" evidence="10">
    <location>
        <begin position="51"/>
        <end position="54"/>
    </location>
</feature>
<feature type="binding site" evidence="10">
    <location>
        <begin position="26"/>
        <end position="33"/>
    </location>
    <ligand>
        <name>ATP</name>
        <dbReference type="ChEBI" id="CHEBI:30616"/>
    </ligand>
</feature>
<evidence type="ECO:0000256" key="2">
    <source>
        <dbReference type="ARBA" id="ARBA00003213"/>
    </source>
</evidence>
<dbReference type="InterPro" id="IPR039657">
    <property type="entry name" value="Dimethylallyltransferase"/>
</dbReference>
<dbReference type="InterPro" id="IPR018022">
    <property type="entry name" value="IPT"/>
</dbReference>
<keyword evidence="5 10" id="KW-0819">tRNA processing</keyword>
<organism evidence="14 15">
    <name type="scientific">Winogradskyella endarachnes</name>
    <dbReference type="NCBI Taxonomy" id="2681965"/>
    <lineage>
        <taxon>Bacteria</taxon>
        <taxon>Pseudomonadati</taxon>
        <taxon>Bacteroidota</taxon>
        <taxon>Flavobacteriia</taxon>
        <taxon>Flavobacteriales</taxon>
        <taxon>Flavobacteriaceae</taxon>
        <taxon>Winogradskyella</taxon>
    </lineage>
</organism>
<dbReference type="Proteomes" id="UP000478208">
    <property type="component" value="Unassembled WGS sequence"/>
</dbReference>
<evidence type="ECO:0000256" key="13">
    <source>
        <dbReference type="RuleBase" id="RU003785"/>
    </source>
</evidence>
<dbReference type="PANTHER" id="PTHR11088:SF60">
    <property type="entry name" value="TRNA DIMETHYLALLYLTRANSFERASE"/>
    <property type="match status" value="1"/>
</dbReference>
<comment type="function">
    <text evidence="2 10 12">Catalyzes the transfer of a dimethylallyl group onto the adenine at position 37 in tRNAs that read codons beginning with uridine, leading to the formation of N6-(dimethylallyl)adenosine (i(6)A).</text>
</comment>
<comment type="catalytic activity">
    <reaction evidence="9 10 11">
        <text>adenosine(37) in tRNA + dimethylallyl diphosphate = N(6)-dimethylallyladenosine(37) in tRNA + diphosphate</text>
        <dbReference type="Rhea" id="RHEA:26482"/>
        <dbReference type="Rhea" id="RHEA-COMP:10162"/>
        <dbReference type="Rhea" id="RHEA-COMP:10375"/>
        <dbReference type="ChEBI" id="CHEBI:33019"/>
        <dbReference type="ChEBI" id="CHEBI:57623"/>
        <dbReference type="ChEBI" id="CHEBI:74411"/>
        <dbReference type="ChEBI" id="CHEBI:74415"/>
        <dbReference type="EC" id="2.5.1.75"/>
    </reaction>
</comment>
<dbReference type="GO" id="GO:0052381">
    <property type="term" value="F:tRNA dimethylallyltransferase activity"/>
    <property type="evidence" value="ECO:0007669"/>
    <property type="project" value="UniProtKB-UniRule"/>
</dbReference>
<dbReference type="NCBIfam" id="TIGR00174">
    <property type="entry name" value="miaA"/>
    <property type="match status" value="1"/>
</dbReference>
<evidence type="ECO:0000256" key="12">
    <source>
        <dbReference type="RuleBase" id="RU003784"/>
    </source>
</evidence>
<evidence type="ECO:0000256" key="1">
    <source>
        <dbReference type="ARBA" id="ARBA00001946"/>
    </source>
</evidence>
<keyword evidence="8 10" id="KW-0460">Magnesium</keyword>
<evidence type="ECO:0000256" key="8">
    <source>
        <dbReference type="ARBA" id="ARBA00022842"/>
    </source>
</evidence>
<sequence>MVPSIVIIVDIKCIMINKKILISIVGPTAIGKTALSIKLAQHFNTEIISADSRQFYKEMSIGTAVPFKEELNAAPHHFIQNKSIEDYYNVGDFERDAISELKQLHKKNPIAIMVGGSGLYVKAVTKGLDYFPAVDDEIRTQLNEELENNGLTKLQNKLKDLDSETYNTIAIDNPQRVIRALEICIGTGKPYSSFLTNPEKNREFKTISIGLNAERSIIYDRINQRVDLMMDNGLLDEVKSLIPYKHLNALNTVGYKELFKYFEGDWTLNFAISEIKKNTRRFAKRQLTWFRKDETIEWFDFKTDFKDIVTYINSQIN</sequence>
<dbReference type="Pfam" id="PF01715">
    <property type="entry name" value="IPPT"/>
    <property type="match status" value="1"/>
</dbReference>
<dbReference type="AlphaFoldDB" id="A0A6L6U4T3"/>
<dbReference type="EMBL" id="WOWS01000001">
    <property type="protein sequence ID" value="MUU76859.1"/>
    <property type="molecule type" value="Genomic_DNA"/>
</dbReference>
<comment type="similarity">
    <text evidence="3 10 13">Belongs to the IPP transferase family.</text>
</comment>
<reference evidence="14 15" key="1">
    <citation type="submission" date="2019-12" db="EMBL/GenBank/DDBJ databases">
        <authorList>
            <person name="Li J."/>
        </authorList>
    </citation>
    <scope>NUCLEOTIDE SEQUENCE [LARGE SCALE GENOMIC DNA]</scope>
    <source>
        <strain evidence="14 15">HL2-2</strain>
    </source>
</reference>
<feature type="region of interest" description="Interaction with substrate tRNA" evidence="10">
    <location>
        <begin position="175"/>
        <end position="179"/>
    </location>
</feature>
<feature type="site" description="Interaction with substrate tRNA" evidence="10">
    <location>
        <position position="139"/>
    </location>
</feature>
<comment type="caution">
    <text evidence="14">The sequence shown here is derived from an EMBL/GenBank/DDBJ whole genome shotgun (WGS) entry which is preliminary data.</text>
</comment>
<evidence type="ECO:0000256" key="5">
    <source>
        <dbReference type="ARBA" id="ARBA00022694"/>
    </source>
</evidence>
<accession>A0A6L6U4T3</accession>
<name>A0A6L6U4T3_9FLAO</name>
<dbReference type="GO" id="GO:0006400">
    <property type="term" value="P:tRNA modification"/>
    <property type="evidence" value="ECO:0007669"/>
    <property type="project" value="TreeGrafter"/>
</dbReference>
<evidence type="ECO:0000313" key="15">
    <source>
        <dbReference type="Proteomes" id="UP000478208"/>
    </source>
</evidence>
<keyword evidence="15" id="KW-1185">Reference proteome</keyword>
<dbReference type="PANTHER" id="PTHR11088">
    <property type="entry name" value="TRNA DIMETHYLALLYLTRANSFERASE"/>
    <property type="match status" value="1"/>
</dbReference>
<keyword evidence="4 10" id="KW-0808">Transferase</keyword>
<gene>
    <name evidence="10 14" type="primary">miaA</name>
    <name evidence="14" type="ORF">GN138_00235</name>
</gene>
<dbReference type="Gene3D" id="1.10.20.140">
    <property type="match status" value="1"/>
</dbReference>
<evidence type="ECO:0000256" key="7">
    <source>
        <dbReference type="ARBA" id="ARBA00022840"/>
    </source>
</evidence>
<dbReference type="InterPro" id="IPR027417">
    <property type="entry name" value="P-loop_NTPase"/>
</dbReference>
<proteinExistence type="inferred from homology"/>
<keyword evidence="6 10" id="KW-0547">Nucleotide-binding</keyword>
<evidence type="ECO:0000313" key="14">
    <source>
        <dbReference type="EMBL" id="MUU76859.1"/>
    </source>
</evidence>
<dbReference type="Gene3D" id="3.40.50.300">
    <property type="entry name" value="P-loop containing nucleotide triphosphate hydrolases"/>
    <property type="match status" value="1"/>
</dbReference>
<dbReference type="SUPFAM" id="SSF52540">
    <property type="entry name" value="P-loop containing nucleoside triphosphate hydrolases"/>
    <property type="match status" value="1"/>
</dbReference>